<dbReference type="EMBL" id="CP042913">
    <property type="protein sequence ID" value="QEG35452.1"/>
    <property type="molecule type" value="Genomic_DNA"/>
</dbReference>
<dbReference type="Proteomes" id="UP000323917">
    <property type="component" value="Chromosome"/>
</dbReference>
<protein>
    <submittedName>
        <fullName evidence="3">Endonuclease/Exonuclease/phosphatase family protein</fullName>
    </submittedName>
</protein>
<reference evidence="3 4" key="1">
    <citation type="submission" date="2019-08" db="EMBL/GenBank/DDBJ databases">
        <title>Deep-cultivation of Planctomycetes and their phenomic and genomic characterization uncovers novel biology.</title>
        <authorList>
            <person name="Wiegand S."/>
            <person name="Jogler M."/>
            <person name="Boedeker C."/>
            <person name="Pinto D."/>
            <person name="Vollmers J."/>
            <person name="Rivas-Marin E."/>
            <person name="Kohn T."/>
            <person name="Peeters S.H."/>
            <person name="Heuer A."/>
            <person name="Rast P."/>
            <person name="Oberbeckmann S."/>
            <person name="Bunk B."/>
            <person name="Jeske O."/>
            <person name="Meyerdierks A."/>
            <person name="Storesund J.E."/>
            <person name="Kallscheuer N."/>
            <person name="Luecker S."/>
            <person name="Lage O.M."/>
            <person name="Pohl T."/>
            <person name="Merkel B.J."/>
            <person name="Hornburger P."/>
            <person name="Mueller R.-W."/>
            <person name="Bruemmer F."/>
            <person name="Labrenz M."/>
            <person name="Spormann A.M."/>
            <person name="Op den Camp H."/>
            <person name="Overmann J."/>
            <person name="Amann R."/>
            <person name="Jetten M.S.M."/>
            <person name="Mascher T."/>
            <person name="Medema M.H."/>
            <person name="Devos D.P."/>
            <person name="Kaster A.-K."/>
            <person name="Ovreas L."/>
            <person name="Rohde M."/>
            <person name="Galperin M.Y."/>
            <person name="Jogler C."/>
        </authorList>
    </citation>
    <scope>NUCLEOTIDE SEQUENCE [LARGE SCALE GENOMIC DNA]</scope>
    <source>
        <strain evidence="3 4">Pr1d</strain>
    </source>
</reference>
<keyword evidence="1" id="KW-0732">Signal</keyword>
<dbReference type="AlphaFoldDB" id="A0A5B9QD81"/>
<dbReference type="GO" id="GO:0004519">
    <property type="term" value="F:endonuclease activity"/>
    <property type="evidence" value="ECO:0007669"/>
    <property type="project" value="UniProtKB-KW"/>
</dbReference>
<sequence precursor="true">MLNLYASLFLLCCLALSTSLAKAEEAVRVMTFNIRYGTAPDGDDCWPHRKNLVLEVISDFEPHLLGLQEALRGQLDEIAVAFPQYVAIGVGREADGNGEYSSILYDRRRFDLLEGETFWLSDTPNKRGSHNWGNELPRICTWARLVDRTTGKILHVLNTHWDHQSQSARVGSGRLIAEYIAKLPPEEPVILMGDFNVGPANEARQPFAVLGLRESYLVLHPEGQNIGTFNGFQGTTSGEKIDAVFVNDRWEVLEADIVRTQRDGRYPSDHFPVTATLEVK</sequence>
<accession>A0A5B9QD81</accession>
<keyword evidence="3" id="KW-0255">Endonuclease</keyword>
<dbReference type="InterPro" id="IPR036691">
    <property type="entry name" value="Endo/exonu/phosph_ase_sf"/>
</dbReference>
<evidence type="ECO:0000313" key="3">
    <source>
        <dbReference type="EMBL" id="QEG35452.1"/>
    </source>
</evidence>
<dbReference type="CDD" id="cd09083">
    <property type="entry name" value="EEP-1"/>
    <property type="match status" value="1"/>
</dbReference>
<dbReference type="Pfam" id="PF03372">
    <property type="entry name" value="Exo_endo_phos"/>
    <property type="match status" value="1"/>
</dbReference>
<dbReference type="RefSeq" id="WP_148073964.1">
    <property type="nucleotide sequence ID" value="NZ_CP042913.1"/>
</dbReference>
<evidence type="ECO:0000256" key="1">
    <source>
        <dbReference type="SAM" id="SignalP"/>
    </source>
</evidence>
<dbReference type="PANTHER" id="PTHR12121:SF36">
    <property type="entry name" value="ENDONUCLEASE_EXONUCLEASE_PHOSPHATASE DOMAIN-CONTAINING PROTEIN"/>
    <property type="match status" value="1"/>
</dbReference>
<keyword evidence="4" id="KW-1185">Reference proteome</keyword>
<evidence type="ECO:0000313" key="4">
    <source>
        <dbReference type="Proteomes" id="UP000323917"/>
    </source>
</evidence>
<feature type="domain" description="Endonuclease/exonuclease/phosphatase" evidence="2">
    <location>
        <begin position="30"/>
        <end position="270"/>
    </location>
</feature>
<dbReference type="KEGG" id="bgok:Pr1d_27510"/>
<feature type="chain" id="PRO_5022837584" evidence="1">
    <location>
        <begin position="24"/>
        <end position="280"/>
    </location>
</feature>
<keyword evidence="3" id="KW-0378">Hydrolase</keyword>
<proteinExistence type="predicted"/>
<feature type="signal peptide" evidence="1">
    <location>
        <begin position="1"/>
        <end position="23"/>
    </location>
</feature>
<evidence type="ECO:0000259" key="2">
    <source>
        <dbReference type="Pfam" id="PF03372"/>
    </source>
</evidence>
<dbReference type="GO" id="GO:0000175">
    <property type="term" value="F:3'-5'-RNA exonuclease activity"/>
    <property type="evidence" value="ECO:0007669"/>
    <property type="project" value="TreeGrafter"/>
</dbReference>
<gene>
    <name evidence="3" type="ORF">Pr1d_27510</name>
</gene>
<dbReference type="InterPro" id="IPR005135">
    <property type="entry name" value="Endo/exonuclease/phosphatase"/>
</dbReference>
<name>A0A5B9QD81_9BACT</name>
<dbReference type="Gene3D" id="3.60.10.10">
    <property type="entry name" value="Endonuclease/exonuclease/phosphatase"/>
    <property type="match status" value="1"/>
</dbReference>
<dbReference type="SUPFAM" id="SSF56219">
    <property type="entry name" value="DNase I-like"/>
    <property type="match status" value="1"/>
</dbReference>
<keyword evidence="3" id="KW-0269">Exonuclease</keyword>
<dbReference type="PANTHER" id="PTHR12121">
    <property type="entry name" value="CARBON CATABOLITE REPRESSOR PROTEIN 4"/>
    <property type="match status" value="1"/>
</dbReference>
<organism evidence="3 4">
    <name type="scientific">Bythopirellula goksoeyrii</name>
    <dbReference type="NCBI Taxonomy" id="1400387"/>
    <lineage>
        <taxon>Bacteria</taxon>
        <taxon>Pseudomonadati</taxon>
        <taxon>Planctomycetota</taxon>
        <taxon>Planctomycetia</taxon>
        <taxon>Pirellulales</taxon>
        <taxon>Lacipirellulaceae</taxon>
        <taxon>Bythopirellula</taxon>
    </lineage>
</organism>
<dbReference type="InterPro" id="IPR050410">
    <property type="entry name" value="CCR4/nocturin_mRNA_transcr"/>
</dbReference>
<dbReference type="OrthoDB" id="9793162at2"/>
<keyword evidence="3" id="KW-0540">Nuclease</keyword>